<dbReference type="InterPro" id="IPR027417">
    <property type="entry name" value="P-loop_NTPase"/>
</dbReference>
<evidence type="ECO:0000259" key="1">
    <source>
        <dbReference type="Pfam" id="PF01656"/>
    </source>
</evidence>
<comment type="caution">
    <text evidence="2">The sequence shown here is derived from an EMBL/GenBank/DDBJ whole genome shotgun (WGS) entry which is preliminary data.</text>
</comment>
<gene>
    <name evidence="2" type="ORF">GRF63_09260</name>
</gene>
<dbReference type="AlphaFoldDB" id="A0A844XF13"/>
<name>A0A844XF13_9SPHN</name>
<reference evidence="2 3" key="1">
    <citation type="submission" date="2019-12" db="EMBL/GenBank/DDBJ databases">
        <authorList>
            <person name="Lee S.D."/>
        </authorList>
    </citation>
    <scope>NUCLEOTIDE SEQUENCE [LARGE SCALE GENOMIC DNA]</scope>
    <source>
        <strain evidence="2 3">GH3-10</strain>
    </source>
</reference>
<reference evidence="2 3" key="2">
    <citation type="submission" date="2020-02" db="EMBL/GenBank/DDBJ databases">
        <title>Erythrobacter dongmakensis sp. nov., isolated from a tidal mudflat.</title>
        <authorList>
            <person name="Kim I.S."/>
        </authorList>
    </citation>
    <scope>NUCLEOTIDE SEQUENCE [LARGE SCALE GENOMIC DNA]</scope>
    <source>
        <strain evidence="2 3">GH3-10</strain>
    </source>
</reference>
<proteinExistence type="predicted"/>
<dbReference type="PIRSF" id="PIRSF009320">
    <property type="entry name" value="Nuc_binding_HP_1000"/>
    <property type="match status" value="1"/>
</dbReference>
<dbReference type="RefSeq" id="WP_160485731.1">
    <property type="nucleotide sequence ID" value="NZ_WUBR01000002.1"/>
</dbReference>
<dbReference type="PANTHER" id="PTHR13696:SF96">
    <property type="entry name" value="COBQ_COBB_MIND_PARA NUCLEOTIDE BINDING DOMAIN-CONTAINING PROTEIN"/>
    <property type="match status" value="1"/>
</dbReference>
<evidence type="ECO:0000313" key="2">
    <source>
        <dbReference type="EMBL" id="MWV28095.1"/>
    </source>
</evidence>
<dbReference type="PANTHER" id="PTHR13696">
    <property type="entry name" value="P-LOOP CONTAINING NUCLEOSIDE TRIPHOSPHATE HYDROLASE"/>
    <property type="match status" value="1"/>
</dbReference>
<dbReference type="SUPFAM" id="SSF52540">
    <property type="entry name" value="P-loop containing nucleoside triphosphate hydrolases"/>
    <property type="match status" value="1"/>
</dbReference>
<dbReference type="Proteomes" id="UP000461409">
    <property type="component" value="Unassembled WGS sequence"/>
</dbReference>
<dbReference type="Gene3D" id="3.40.50.300">
    <property type="entry name" value="P-loop containing nucleotide triphosphate hydrolases"/>
    <property type="match status" value="1"/>
</dbReference>
<keyword evidence="3" id="KW-1185">Reference proteome</keyword>
<dbReference type="EMBL" id="WUBR01000002">
    <property type="protein sequence ID" value="MWV28095.1"/>
    <property type="molecule type" value="Genomic_DNA"/>
</dbReference>
<evidence type="ECO:0000313" key="3">
    <source>
        <dbReference type="Proteomes" id="UP000461409"/>
    </source>
</evidence>
<dbReference type="InterPro" id="IPR050678">
    <property type="entry name" value="DNA_Partitioning_ATPase"/>
</dbReference>
<dbReference type="Pfam" id="PF01656">
    <property type="entry name" value="CbiA"/>
    <property type="match status" value="1"/>
</dbReference>
<protein>
    <submittedName>
        <fullName evidence="2">AAA family ATPase</fullName>
    </submittedName>
</protein>
<dbReference type="InterPro" id="IPR002586">
    <property type="entry name" value="CobQ/CobB/MinD/ParA_Nub-bd_dom"/>
</dbReference>
<sequence>MPDPKPTVIAIVSQKGGSGKTTLALHLATIAVQKKMTTCVIDTDPQATAAAWGDWRGDFLPAVVTSPPARLSRTIENARKEGVALIVIDTPPHAEAAMREAIKAADLVLIPTRPRAFDLHALEGIADLISYTGTPAHVVLNGVPARATKMVDDAKAVVAELGLETCPVTFGERADFHRSSSSGEVASEVDANGKAAEEVKALWTWVKKALPKPSA</sequence>
<organism evidence="2 3">
    <name type="scientific">Aurantiacibacter rhizosphaerae</name>
    <dbReference type="NCBI Taxonomy" id="2691582"/>
    <lineage>
        <taxon>Bacteria</taxon>
        <taxon>Pseudomonadati</taxon>
        <taxon>Pseudomonadota</taxon>
        <taxon>Alphaproteobacteria</taxon>
        <taxon>Sphingomonadales</taxon>
        <taxon>Erythrobacteraceae</taxon>
        <taxon>Aurantiacibacter</taxon>
    </lineage>
</organism>
<feature type="domain" description="CobQ/CobB/MinD/ParA nucleotide binding" evidence="1">
    <location>
        <begin position="9"/>
        <end position="146"/>
    </location>
</feature>
<accession>A0A844XF13</accession>
<dbReference type="CDD" id="cd02042">
    <property type="entry name" value="ParAB_family"/>
    <property type="match status" value="1"/>
</dbReference>